<comment type="similarity">
    <text evidence="2 12">Belongs to the peptidase M36 family.</text>
</comment>
<evidence type="ECO:0000256" key="11">
    <source>
        <dbReference type="PIRSR" id="PIRSR601842-2"/>
    </source>
</evidence>
<evidence type="ECO:0000313" key="14">
    <source>
        <dbReference type="Proteomes" id="UP000807353"/>
    </source>
</evidence>
<evidence type="ECO:0000256" key="2">
    <source>
        <dbReference type="ARBA" id="ARBA00006006"/>
    </source>
</evidence>
<keyword evidence="5 11" id="KW-0479">Metal-binding</keyword>
<evidence type="ECO:0000256" key="1">
    <source>
        <dbReference type="ARBA" id="ARBA00004613"/>
    </source>
</evidence>
<dbReference type="Proteomes" id="UP000807353">
    <property type="component" value="Unassembled WGS sequence"/>
</dbReference>
<dbReference type="InterPro" id="IPR050371">
    <property type="entry name" value="Fungal_virulence_M36"/>
</dbReference>
<evidence type="ECO:0000256" key="4">
    <source>
        <dbReference type="ARBA" id="ARBA00022670"/>
    </source>
</evidence>
<organism evidence="13 14">
    <name type="scientific">Collybia nuda</name>
    <dbReference type="NCBI Taxonomy" id="64659"/>
    <lineage>
        <taxon>Eukaryota</taxon>
        <taxon>Fungi</taxon>
        <taxon>Dikarya</taxon>
        <taxon>Basidiomycota</taxon>
        <taxon>Agaricomycotina</taxon>
        <taxon>Agaricomycetes</taxon>
        <taxon>Agaricomycetidae</taxon>
        <taxon>Agaricales</taxon>
        <taxon>Tricholomatineae</taxon>
        <taxon>Clitocybaceae</taxon>
        <taxon>Collybia</taxon>
    </lineage>
</organism>
<proteinExistence type="inferred from homology"/>
<accession>A0A9P5XY68</accession>
<dbReference type="Pfam" id="PF02128">
    <property type="entry name" value="Peptidase_M36"/>
    <property type="match status" value="1"/>
</dbReference>
<keyword evidence="8 12" id="KW-0482">Metalloprotease</keyword>
<evidence type="ECO:0000256" key="6">
    <source>
        <dbReference type="ARBA" id="ARBA00022801"/>
    </source>
</evidence>
<dbReference type="EMBL" id="MU150356">
    <property type="protein sequence ID" value="KAF9457871.1"/>
    <property type="molecule type" value="Genomic_DNA"/>
</dbReference>
<feature type="binding site" evidence="11">
    <location>
        <position position="429"/>
    </location>
    <ligand>
        <name>Zn(2+)</name>
        <dbReference type="ChEBI" id="CHEBI:29105"/>
        <note>catalytic</note>
    </ligand>
</feature>
<feature type="active site" evidence="10">
    <location>
        <position position="401"/>
    </location>
</feature>
<name>A0A9P5XY68_9AGAR</name>
<comment type="cofactor">
    <cofactor evidence="11">
        <name>Zn(2+)</name>
        <dbReference type="ChEBI" id="CHEBI:29105"/>
    </cofactor>
    <text evidence="11">Binds 1 zinc ion per subunit.</text>
</comment>
<keyword evidence="3 12" id="KW-0964">Secreted</keyword>
<dbReference type="InterPro" id="IPR001842">
    <property type="entry name" value="Peptidase_M36"/>
</dbReference>
<feature type="binding site" evidence="11">
    <location>
        <position position="222"/>
    </location>
    <ligand>
        <name>Zn(2+)</name>
        <dbReference type="ChEBI" id="CHEBI:29105"/>
        <note>catalytic</note>
    </ligand>
</feature>
<dbReference type="PRINTS" id="PR00999">
    <property type="entry name" value="FUNGALYSIN"/>
</dbReference>
<comment type="caution">
    <text evidence="13">The sequence shown here is derived from an EMBL/GenBank/DDBJ whole genome shotgun (WGS) entry which is preliminary data.</text>
</comment>
<dbReference type="Gene3D" id="1.10.390.10">
    <property type="entry name" value="Neutral Protease Domain 2"/>
    <property type="match status" value="1"/>
</dbReference>
<feature type="signal peptide" evidence="12">
    <location>
        <begin position="1"/>
        <end position="23"/>
    </location>
</feature>
<dbReference type="EC" id="3.4.24.-" evidence="12"/>
<dbReference type="GO" id="GO:0005615">
    <property type="term" value="C:extracellular space"/>
    <property type="evidence" value="ECO:0007669"/>
    <property type="project" value="InterPro"/>
</dbReference>
<dbReference type="PANTHER" id="PTHR33478:SF1">
    <property type="entry name" value="EXTRACELLULAR METALLOPROTEINASE MEP"/>
    <property type="match status" value="1"/>
</dbReference>
<keyword evidence="14" id="KW-1185">Reference proteome</keyword>
<evidence type="ECO:0000313" key="13">
    <source>
        <dbReference type="EMBL" id="KAF9457871.1"/>
    </source>
</evidence>
<comment type="subcellular location">
    <subcellularLocation>
        <location evidence="1 12">Secreted</location>
    </subcellularLocation>
</comment>
<feature type="binding site" evidence="11">
    <location>
        <position position="400"/>
    </location>
    <ligand>
        <name>Zn(2+)</name>
        <dbReference type="ChEBI" id="CHEBI:29105"/>
        <note>catalytic</note>
    </ligand>
</feature>
<dbReference type="PANTHER" id="PTHR33478">
    <property type="entry name" value="EXTRACELLULAR METALLOPROTEINASE MEP"/>
    <property type="match status" value="1"/>
</dbReference>
<dbReference type="SUPFAM" id="SSF55486">
    <property type="entry name" value="Metalloproteases ('zincins'), catalytic domain"/>
    <property type="match status" value="1"/>
</dbReference>
<evidence type="ECO:0000256" key="8">
    <source>
        <dbReference type="ARBA" id="ARBA00023049"/>
    </source>
</evidence>
<keyword evidence="7 11" id="KW-0862">Zinc</keyword>
<dbReference type="GO" id="GO:0008270">
    <property type="term" value="F:zinc ion binding"/>
    <property type="evidence" value="ECO:0007669"/>
    <property type="project" value="InterPro"/>
</dbReference>
<feature type="binding site" evidence="11">
    <location>
        <position position="404"/>
    </location>
    <ligand>
        <name>Zn(2+)</name>
        <dbReference type="ChEBI" id="CHEBI:29105"/>
        <note>catalytic</note>
    </ligand>
</feature>
<evidence type="ECO:0000256" key="10">
    <source>
        <dbReference type="PIRSR" id="PIRSR601842-1"/>
    </source>
</evidence>
<feature type="chain" id="PRO_5040531069" description="Extracellular metalloproteinase" evidence="12">
    <location>
        <begin position="24"/>
        <end position="594"/>
    </location>
</feature>
<dbReference type="InterPro" id="IPR027268">
    <property type="entry name" value="Peptidase_M4/M1_CTD_sf"/>
</dbReference>
<evidence type="ECO:0000256" key="7">
    <source>
        <dbReference type="ARBA" id="ARBA00022833"/>
    </source>
</evidence>
<dbReference type="GO" id="GO:0004222">
    <property type="term" value="F:metalloendopeptidase activity"/>
    <property type="evidence" value="ECO:0007669"/>
    <property type="project" value="InterPro"/>
</dbReference>
<keyword evidence="6 12" id="KW-0378">Hydrolase</keyword>
<dbReference type="Gene3D" id="3.10.170.10">
    <property type="match status" value="1"/>
</dbReference>
<reference evidence="13" key="1">
    <citation type="submission" date="2020-11" db="EMBL/GenBank/DDBJ databases">
        <authorList>
            <consortium name="DOE Joint Genome Institute"/>
            <person name="Ahrendt S."/>
            <person name="Riley R."/>
            <person name="Andreopoulos W."/>
            <person name="Labutti K."/>
            <person name="Pangilinan J."/>
            <person name="Ruiz-Duenas F.J."/>
            <person name="Barrasa J.M."/>
            <person name="Sanchez-Garcia M."/>
            <person name="Camarero S."/>
            <person name="Miyauchi S."/>
            <person name="Serrano A."/>
            <person name="Linde D."/>
            <person name="Babiker R."/>
            <person name="Drula E."/>
            <person name="Ayuso-Fernandez I."/>
            <person name="Pacheco R."/>
            <person name="Padilla G."/>
            <person name="Ferreira P."/>
            <person name="Barriuso J."/>
            <person name="Kellner H."/>
            <person name="Castanera R."/>
            <person name="Alfaro M."/>
            <person name="Ramirez L."/>
            <person name="Pisabarro A.G."/>
            <person name="Kuo A."/>
            <person name="Tritt A."/>
            <person name="Lipzen A."/>
            <person name="He G."/>
            <person name="Yan M."/>
            <person name="Ng V."/>
            <person name="Cullen D."/>
            <person name="Martin F."/>
            <person name="Rosso M.-N."/>
            <person name="Henrissat B."/>
            <person name="Hibbett D."/>
            <person name="Martinez A.T."/>
            <person name="Grigoriev I.V."/>
        </authorList>
    </citation>
    <scope>NUCLEOTIDE SEQUENCE</scope>
    <source>
        <strain evidence="13">CBS 247.69</strain>
    </source>
</reference>
<evidence type="ECO:0000256" key="5">
    <source>
        <dbReference type="ARBA" id="ARBA00022723"/>
    </source>
</evidence>
<dbReference type="OrthoDB" id="3227768at2759"/>
<evidence type="ECO:0000256" key="9">
    <source>
        <dbReference type="ARBA" id="ARBA00023145"/>
    </source>
</evidence>
<protein>
    <recommendedName>
        <fullName evidence="12">Extracellular metalloproteinase</fullName>
        <ecNumber evidence="12">3.4.24.-</ecNumber>
    </recommendedName>
    <alternativeName>
        <fullName evidence="12">Fungalysin</fullName>
    </alternativeName>
</protein>
<evidence type="ECO:0000256" key="3">
    <source>
        <dbReference type="ARBA" id="ARBA00022525"/>
    </source>
</evidence>
<dbReference type="GO" id="GO:0006508">
    <property type="term" value="P:proteolysis"/>
    <property type="evidence" value="ECO:0007669"/>
    <property type="project" value="UniProtKB-KW"/>
</dbReference>
<sequence>MVALNGFFASIFLAIAYTSSIMAKSAFSSTKYPTHRVRNIGRAFKVETFHPETSYKTFGTGLEQPASLVEVPLPESAVSVVTAQLGIDVSNVEYKSGYKAGSKKYAYVKQSHDGVSFVNAVANVAWNANKVVSFGSSFVKTDKIAPSNPSVTVPSFIAKIEELLEGTYNEHPTTLEYLARPDGSVSLVHVVQIQNTEANTWYEALVDAHNGDLLSVTDFVADASYKVLPINKQVYTDGLEILVDPQDLSSSPLGWHDDGTTRTTGTAGNNVVAFKSAQSATTSQSSEGSFNYTYNDLKAPTSPENLNAARVNAFYTINSVHDIAYRYGFTESAFNFQKNNFGKGGKGNDRVLMSVQDASGTNNADFATPPDGQSGTCRMFIWTLTPVRRDGTMENDIIVHEMTHGITNRMTGGGTGRCLQTTEAGGMGEGWSDAMAEWTEQKSGTTVDYVLGQYVTNNPAGIRTHPYSTNPAINPLRYSSIATLKEVHNIGEVWANLLHNMYAALVAARGFSTTARTDSTGSEGNVVFLHLFIDALALQPCNPTFVSARDAWIQADMDRYGGVNRCILWRAFASRGLGMMAAGFVDDSTVPDDC</sequence>
<keyword evidence="4 12" id="KW-0645">Protease</keyword>
<dbReference type="CDD" id="cd09596">
    <property type="entry name" value="M36"/>
    <property type="match status" value="1"/>
</dbReference>
<gene>
    <name evidence="13" type="ORF">BDZ94DRAFT_164121</name>
</gene>
<keyword evidence="12" id="KW-0732">Signal</keyword>
<keyword evidence="9 12" id="KW-0865">Zymogen</keyword>
<evidence type="ECO:0000256" key="12">
    <source>
        <dbReference type="RuleBase" id="RU364017"/>
    </source>
</evidence>
<dbReference type="AlphaFoldDB" id="A0A9P5XY68"/>